<keyword evidence="12" id="KW-1185">Reference proteome</keyword>
<evidence type="ECO:0000256" key="6">
    <source>
        <dbReference type="ARBA" id="ARBA00023049"/>
    </source>
</evidence>
<keyword evidence="3" id="KW-0479">Metal-binding</keyword>
<dbReference type="Proteomes" id="UP000321513">
    <property type="component" value="Unassembled WGS sequence"/>
</dbReference>
<proteinExistence type="inferred from homology"/>
<dbReference type="AlphaFoldDB" id="A0A512BC86"/>
<dbReference type="GO" id="GO:0004222">
    <property type="term" value="F:metalloendopeptidase activity"/>
    <property type="evidence" value="ECO:0007669"/>
    <property type="project" value="UniProtKB-UniRule"/>
</dbReference>
<dbReference type="OrthoDB" id="291295at2"/>
<evidence type="ECO:0000256" key="5">
    <source>
        <dbReference type="ARBA" id="ARBA00022833"/>
    </source>
</evidence>
<comment type="cofactor">
    <cofactor evidence="8">
        <name>Zn(2+)</name>
        <dbReference type="ChEBI" id="CHEBI:29105"/>
    </cofactor>
</comment>
<dbReference type="EMBL" id="BJYT01000006">
    <property type="protein sequence ID" value="GEO09515.1"/>
    <property type="molecule type" value="Genomic_DNA"/>
</dbReference>
<feature type="active site" description="Proton donor" evidence="7">
    <location>
        <position position="284"/>
    </location>
</feature>
<dbReference type="EC" id="3.4.24.-" evidence="8"/>
<dbReference type="InterPro" id="IPR023612">
    <property type="entry name" value="Peptidase_M4"/>
</dbReference>
<protein>
    <recommendedName>
        <fullName evidence="8">Neutral metalloproteinase</fullName>
        <ecNumber evidence="8">3.4.24.-</ecNumber>
    </recommendedName>
</protein>
<dbReference type="GO" id="GO:0006508">
    <property type="term" value="P:proteolysis"/>
    <property type="evidence" value="ECO:0007669"/>
    <property type="project" value="UniProtKB-KW"/>
</dbReference>
<evidence type="ECO:0000313" key="11">
    <source>
        <dbReference type="EMBL" id="GEO09515.1"/>
    </source>
</evidence>
<dbReference type="Gene3D" id="1.10.390.10">
    <property type="entry name" value="Neutral Protease Domain 2"/>
    <property type="match status" value="1"/>
</dbReference>
<dbReference type="PANTHER" id="PTHR43579:SF1">
    <property type="entry name" value="NEUTRAL METALLOPROTEINASE"/>
    <property type="match status" value="1"/>
</dbReference>
<dbReference type="Gene3D" id="3.10.170.10">
    <property type="match status" value="1"/>
</dbReference>
<evidence type="ECO:0000256" key="1">
    <source>
        <dbReference type="ARBA" id="ARBA00009388"/>
    </source>
</evidence>
<keyword evidence="8" id="KW-0964">Secreted</keyword>
<keyword evidence="4 8" id="KW-0378">Hydrolase</keyword>
<dbReference type="SUPFAM" id="SSF55486">
    <property type="entry name" value="Metalloproteases ('zincins'), catalytic domain"/>
    <property type="match status" value="1"/>
</dbReference>
<evidence type="ECO:0000256" key="7">
    <source>
        <dbReference type="PIRSR" id="PIRSR623612-1"/>
    </source>
</evidence>
<dbReference type="PRINTS" id="PR00730">
    <property type="entry name" value="THERMOLYSIN"/>
</dbReference>
<comment type="caution">
    <text evidence="11">The sequence shown here is derived from an EMBL/GenBank/DDBJ whole genome shotgun (WGS) entry which is preliminary data.</text>
</comment>
<accession>A0A512BC86</accession>
<comment type="similarity">
    <text evidence="1 8">Belongs to the peptidase M4 family.</text>
</comment>
<evidence type="ECO:0000259" key="9">
    <source>
        <dbReference type="Pfam" id="PF01447"/>
    </source>
</evidence>
<dbReference type="RefSeq" id="WP_147203628.1">
    <property type="nucleotide sequence ID" value="NZ_BJYT01000006.1"/>
</dbReference>
<dbReference type="InterPro" id="IPR027268">
    <property type="entry name" value="Peptidase_M4/M1_CTD_sf"/>
</dbReference>
<dbReference type="Pfam" id="PF02868">
    <property type="entry name" value="Peptidase_M4_C"/>
    <property type="match status" value="1"/>
</dbReference>
<feature type="domain" description="Peptidase M4 C-terminal" evidence="10">
    <location>
        <begin position="190"/>
        <end position="363"/>
    </location>
</feature>
<feature type="active site" evidence="7">
    <location>
        <position position="180"/>
    </location>
</feature>
<dbReference type="InterPro" id="IPR013856">
    <property type="entry name" value="Peptidase_M4_domain"/>
</dbReference>
<keyword evidence="6 8" id="KW-0482">Metalloprotease</keyword>
<dbReference type="InterPro" id="IPR052759">
    <property type="entry name" value="Metalloprotease_M4"/>
</dbReference>
<dbReference type="InterPro" id="IPR001570">
    <property type="entry name" value="Peptidase_M4_C_domain"/>
</dbReference>
<evidence type="ECO:0000256" key="8">
    <source>
        <dbReference type="RuleBase" id="RU366073"/>
    </source>
</evidence>
<dbReference type="GO" id="GO:0005576">
    <property type="term" value="C:extracellular region"/>
    <property type="evidence" value="ECO:0007669"/>
    <property type="project" value="UniProtKB-SubCell"/>
</dbReference>
<dbReference type="GO" id="GO:0046872">
    <property type="term" value="F:metal ion binding"/>
    <property type="evidence" value="ECO:0007669"/>
    <property type="project" value="UniProtKB-UniRule"/>
</dbReference>
<evidence type="ECO:0000256" key="2">
    <source>
        <dbReference type="ARBA" id="ARBA00022670"/>
    </source>
</evidence>
<feature type="domain" description="Peptidase M4" evidence="9">
    <location>
        <begin position="76"/>
        <end position="187"/>
    </location>
</feature>
<comment type="subcellular location">
    <subcellularLocation>
        <location evidence="8">Secreted</location>
    </subcellularLocation>
</comment>
<organism evidence="11 12">
    <name type="scientific">Segetibacter aerophilus</name>
    <dbReference type="NCBI Taxonomy" id="670293"/>
    <lineage>
        <taxon>Bacteria</taxon>
        <taxon>Pseudomonadati</taxon>
        <taxon>Bacteroidota</taxon>
        <taxon>Chitinophagia</taxon>
        <taxon>Chitinophagales</taxon>
        <taxon>Chitinophagaceae</taxon>
        <taxon>Segetibacter</taxon>
    </lineage>
</organism>
<dbReference type="PANTHER" id="PTHR43579">
    <property type="match status" value="1"/>
</dbReference>
<gene>
    <name evidence="11" type="ORF">SAE01_20110</name>
</gene>
<name>A0A512BC86_9BACT</name>
<evidence type="ECO:0000313" key="12">
    <source>
        <dbReference type="Proteomes" id="UP000321513"/>
    </source>
</evidence>
<keyword evidence="5 8" id="KW-0862">Zinc</keyword>
<evidence type="ECO:0000259" key="10">
    <source>
        <dbReference type="Pfam" id="PF02868"/>
    </source>
</evidence>
<evidence type="ECO:0000256" key="3">
    <source>
        <dbReference type="ARBA" id="ARBA00022723"/>
    </source>
</evidence>
<dbReference type="Pfam" id="PF01447">
    <property type="entry name" value="Peptidase_M4"/>
    <property type="match status" value="1"/>
</dbReference>
<reference evidence="11 12" key="1">
    <citation type="submission" date="2019-07" db="EMBL/GenBank/DDBJ databases">
        <title>Whole genome shotgun sequence of Segetibacter aerophilus NBRC 106135.</title>
        <authorList>
            <person name="Hosoyama A."/>
            <person name="Uohara A."/>
            <person name="Ohji S."/>
            <person name="Ichikawa N."/>
        </authorList>
    </citation>
    <scope>NUCLEOTIDE SEQUENCE [LARGE SCALE GENOMIC DNA]</scope>
    <source>
        <strain evidence="11 12">NBRC 106135</strain>
    </source>
</reference>
<keyword evidence="2 8" id="KW-0645">Protease</keyword>
<comment type="function">
    <text evidence="8">Extracellular zinc metalloprotease.</text>
</comment>
<dbReference type="CDD" id="cd09597">
    <property type="entry name" value="M4_TLP"/>
    <property type="match status" value="1"/>
</dbReference>
<sequence length="364" mass="40740">MCKNHFSPIQCILPPYLTDKLVDSENKNLSKIAVNTKFRSFRLRSDREFFKDTSATEQAILCAVAKKPTKVPVLKMEVYSCNRKASTTGATLLWSDTSPKLPTDKDAKNVINAGSGTWKFYYELFGRNSVDNLGLTIQQYVHYDKKYDNAFWDGRRMIFGDGDGTIFGSFTTDIDVIGHELTHGVTQYEANLEYHLQSGALNESFSDVFGILIKQRMLNQDVKKSNWLIGENVLLGNEYALRSMKEPGTGYRNHPELGDDPQPATMDGFVKLPDTSSGDWGGVHYNSGIPNFAFYVAAFNMGGFAWEKAGKIWYTALTDKTNLKKNASFSDMRKLTIKIAGQLYGTKSLEAKAVTDGWNAAKVK</sequence>
<evidence type="ECO:0000256" key="4">
    <source>
        <dbReference type="ARBA" id="ARBA00022801"/>
    </source>
</evidence>